<evidence type="ECO:0000313" key="2">
    <source>
        <dbReference type="EMBL" id="GAA2430292.1"/>
    </source>
</evidence>
<reference evidence="3" key="1">
    <citation type="journal article" date="2019" name="Int. J. Syst. Evol. Microbiol.">
        <title>The Global Catalogue of Microorganisms (GCM) 10K type strain sequencing project: providing services to taxonomists for standard genome sequencing and annotation.</title>
        <authorList>
            <consortium name="The Broad Institute Genomics Platform"/>
            <consortium name="The Broad Institute Genome Sequencing Center for Infectious Disease"/>
            <person name="Wu L."/>
            <person name="Ma J."/>
        </authorList>
    </citation>
    <scope>NUCLEOTIDE SEQUENCE [LARGE SCALE GENOMIC DNA]</scope>
    <source>
        <strain evidence="3">JCM 6305</strain>
    </source>
</reference>
<dbReference type="SMART" id="SM00849">
    <property type="entry name" value="Lactamase_B"/>
    <property type="match status" value="1"/>
</dbReference>
<dbReference type="SUPFAM" id="SSF56281">
    <property type="entry name" value="Metallo-hydrolase/oxidoreductase"/>
    <property type="match status" value="1"/>
</dbReference>
<dbReference type="InterPro" id="IPR050855">
    <property type="entry name" value="NDM-1-like"/>
</dbReference>
<keyword evidence="3" id="KW-1185">Reference proteome</keyword>
<evidence type="ECO:0000259" key="1">
    <source>
        <dbReference type="SMART" id="SM00849"/>
    </source>
</evidence>
<gene>
    <name evidence="2" type="ORF">GCM10010405_11400</name>
</gene>
<sequence length="327" mass="34650">MCEGGVPVMVSELPGTTAPDSSGGAVGPAAPRLHEVADGVFAYVQPDGGWCLNNAGLIVSGGSTVLVDTAATEARALALKRAVASVSAEPPRFVVNTHSHGDHTFGNRFFADHAVVLAHERTRAEMERVGLHMTTLWPDVHWGDVSVVPPTLTYRDTTVLHTDAGPVELIPLGPAHTSADTVVWLPDRRVLFAGDLLMSGATPFCLMGSISGSLAAVARLRELGARTVVPGHGPPAGPELLDTAERYFRWLQDLAVWGLAAGLTPLQAAREAGLGEWAELLDSERLVPNLHRAYAEAKGAAPGEPLDIEEMFSDMVDYHGKLPECRA</sequence>
<dbReference type="PANTHER" id="PTHR42951:SF4">
    <property type="entry name" value="ACYL-COENZYME A THIOESTERASE MBLAC2"/>
    <property type="match status" value="1"/>
</dbReference>
<dbReference type="EMBL" id="BAAASZ010000008">
    <property type="protein sequence ID" value="GAA2430292.1"/>
    <property type="molecule type" value="Genomic_DNA"/>
</dbReference>
<protein>
    <submittedName>
        <fullName evidence="2">MBL fold metallo-hydrolase</fullName>
    </submittedName>
</protein>
<feature type="domain" description="Metallo-beta-lactamase" evidence="1">
    <location>
        <begin position="52"/>
        <end position="232"/>
    </location>
</feature>
<dbReference type="InterPro" id="IPR001279">
    <property type="entry name" value="Metallo-B-lactamas"/>
</dbReference>
<dbReference type="Gene3D" id="3.60.15.10">
    <property type="entry name" value="Ribonuclease Z/Hydroxyacylglutathione hydrolase-like"/>
    <property type="match status" value="1"/>
</dbReference>
<dbReference type="Proteomes" id="UP001501638">
    <property type="component" value="Unassembled WGS sequence"/>
</dbReference>
<dbReference type="InterPro" id="IPR036866">
    <property type="entry name" value="RibonucZ/Hydroxyglut_hydro"/>
</dbReference>
<dbReference type="CDD" id="cd16282">
    <property type="entry name" value="metallo-hydrolase-like_MBL-fold"/>
    <property type="match status" value="1"/>
</dbReference>
<dbReference type="PANTHER" id="PTHR42951">
    <property type="entry name" value="METALLO-BETA-LACTAMASE DOMAIN-CONTAINING"/>
    <property type="match status" value="1"/>
</dbReference>
<organism evidence="2 3">
    <name type="scientific">Streptomyces macrosporus</name>
    <dbReference type="NCBI Taxonomy" id="44032"/>
    <lineage>
        <taxon>Bacteria</taxon>
        <taxon>Bacillati</taxon>
        <taxon>Actinomycetota</taxon>
        <taxon>Actinomycetes</taxon>
        <taxon>Kitasatosporales</taxon>
        <taxon>Streptomycetaceae</taxon>
        <taxon>Streptomyces</taxon>
    </lineage>
</organism>
<accession>A0ABP5WQ63</accession>
<dbReference type="Pfam" id="PF00753">
    <property type="entry name" value="Lactamase_B"/>
    <property type="match status" value="1"/>
</dbReference>
<comment type="caution">
    <text evidence="2">The sequence shown here is derived from an EMBL/GenBank/DDBJ whole genome shotgun (WGS) entry which is preliminary data.</text>
</comment>
<name>A0ABP5WQ63_9ACTN</name>
<proteinExistence type="predicted"/>
<evidence type="ECO:0000313" key="3">
    <source>
        <dbReference type="Proteomes" id="UP001501638"/>
    </source>
</evidence>